<feature type="compositionally biased region" description="Polar residues" evidence="2">
    <location>
        <begin position="470"/>
        <end position="483"/>
    </location>
</feature>
<sequence>MTGERQSNPDKGKVVAKPKRKRTAKYVIRIPRPNVGPSHAVNRHVQSTPSHVVDRHVLSTPSPSDAADRHVLSTPSHDADRHVLSTPHPPINPLPTLVVLSTPDPVVQPTQDPTSLPPPAFLGTQIDSSSRPSSSSIPSVDHDSAGEDDDDPAPADRPMIEPHGKGFVPSRVASQAITRSIKQQFLQPWPTWGAIFPDNRKPFWERCKRNFHSKASHRLSDMFREARIAGERPYWIGEQIWTSLLEHWNSPQYRAKCAIAQKNRSLERGGVLHTGGSITIHEHAMRMAVELGRSVHVDEVFHQTHVRKGTTDQFVDERSRKTHEEFSAKLSRVRSSHSSCPQSTQPTDDDEDLIRSQCWVDVVGGKKKGRIYGTGQLAANYSAGRGGLKHQPSSSSQRPDEIVHTLTQQLQTREREYNELKQEFTNFKELVMRLLPQSAVPPASHSQPTPVQPTEVQPAHVQLIPVQALAVQSPSVQPTSEPQNNEHEDNHQAEHYDDY</sequence>
<feature type="region of interest" description="Disordered" evidence="2">
    <location>
        <begin position="439"/>
        <end position="499"/>
    </location>
</feature>
<reference evidence="3 4" key="1">
    <citation type="journal article" date="2023" name="Life. Sci Alliance">
        <title>Evolutionary insights into 3D genome organization and epigenetic landscape of Vigna mungo.</title>
        <authorList>
            <person name="Junaid A."/>
            <person name="Singh B."/>
            <person name="Bhatia S."/>
        </authorList>
    </citation>
    <scope>NUCLEOTIDE SEQUENCE [LARGE SCALE GENOMIC DNA]</scope>
    <source>
        <strain evidence="3">Urdbean</strain>
    </source>
</reference>
<accession>A0AAQ3RIK0</accession>
<evidence type="ECO:0000256" key="1">
    <source>
        <dbReference type="SAM" id="Coils"/>
    </source>
</evidence>
<dbReference type="Pfam" id="PF03004">
    <property type="entry name" value="Transposase_24"/>
    <property type="match status" value="1"/>
</dbReference>
<feature type="compositionally biased region" description="Low complexity" evidence="2">
    <location>
        <begin position="447"/>
        <end position="458"/>
    </location>
</feature>
<evidence type="ECO:0000313" key="4">
    <source>
        <dbReference type="Proteomes" id="UP001374535"/>
    </source>
</evidence>
<protein>
    <recommendedName>
        <fullName evidence="5">Transposase, Ptta/En/Spm, plant</fullName>
    </recommendedName>
</protein>
<gene>
    <name evidence="3" type="ORF">V8G54_032158</name>
</gene>
<keyword evidence="1" id="KW-0175">Coiled coil</keyword>
<feature type="compositionally biased region" description="Basic and acidic residues" evidence="2">
    <location>
        <begin position="484"/>
        <end position="499"/>
    </location>
</feature>
<feature type="compositionally biased region" description="Polar residues" evidence="2">
    <location>
        <begin position="336"/>
        <end position="346"/>
    </location>
</feature>
<feature type="coiled-coil region" evidence="1">
    <location>
        <begin position="403"/>
        <end position="430"/>
    </location>
</feature>
<feature type="region of interest" description="Disordered" evidence="2">
    <location>
        <begin position="47"/>
        <end position="167"/>
    </location>
</feature>
<name>A0AAQ3RIK0_VIGMU</name>
<evidence type="ECO:0008006" key="5">
    <source>
        <dbReference type="Google" id="ProtNLM"/>
    </source>
</evidence>
<proteinExistence type="predicted"/>
<keyword evidence="4" id="KW-1185">Reference proteome</keyword>
<dbReference type="Proteomes" id="UP001374535">
    <property type="component" value="Chromosome 10"/>
</dbReference>
<dbReference type="EMBL" id="CP144691">
    <property type="protein sequence ID" value="WVY93070.1"/>
    <property type="molecule type" value="Genomic_DNA"/>
</dbReference>
<dbReference type="AlphaFoldDB" id="A0AAQ3RIK0"/>
<evidence type="ECO:0000313" key="3">
    <source>
        <dbReference type="EMBL" id="WVY93070.1"/>
    </source>
</evidence>
<evidence type="ECO:0000256" key="2">
    <source>
        <dbReference type="SAM" id="MobiDB-lite"/>
    </source>
</evidence>
<feature type="compositionally biased region" description="Basic and acidic residues" evidence="2">
    <location>
        <begin position="66"/>
        <end position="83"/>
    </location>
</feature>
<feature type="compositionally biased region" description="Basic residues" evidence="2">
    <location>
        <begin position="14"/>
        <end position="24"/>
    </location>
</feature>
<feature type="compositionally biased region" description="Low complexity" evidence="2">
    <location>
        <begin position="128"/>
        <end position="139"/>
    </location>
</feature>
<feature type="region of interest" description="Disordered" evidence="2">
    <location>
        <begin position="1"/>
        <end position="25"/>
    </location>
</feature>
<feature type="region of interest" description="Disordered" evidence="2">
    <location>
        <begin position="330"/>
        <end position="351"/>
    </location>
</feature>
<organism evidence="3 4">
    <name type="scientific">Vigna mungo</name>
    <name type="common">Black gram</name>
    <name type="synonym">Phaseolus mungo</name>
    <dbReference type="NCBI Taxonomy" id="3915"/>
    <lineage>
        <taxon>Eukaryota</taxon>
        <taxon>Viridiplantae</taxon>
        <taxon>Streptophyta</taxon>
        <taxon>Embryophyta</taxon>
        <taxon>Tracheophyta</taxon>
        <taxon>Spermatophyta</taxon>
        <taxon>Magnoliopsida</taxon>
        <taxon>eudicotyledons</taxon>
        <taxon>Gunneridae</taxon>
        <taxon>Pentapetalae</taxon>
        <taxon>rosids</taxon>
        <taxon>fabids</taxon>
        <taxon>Fabales</taxon>
        <taxon>Fabaceae</taxon>
        <taxon>Papilionoideae</taxon>
        <taxon>50 kb inversion clade</taxon>
        <taxon>NPAAA clade</taxon>
        <taxon>indigoferoid/millettioid clade</taxon>
        <taxon>Phaseoleae</taxon>
        <taxon>Vigna</taxon>
    </lineage>
</organism>
<dbReference type="InterPro" id="IPR004252">
    <property type="entry name" value="Probable_transposase_24"/>
</dbReference>